<dbReference type="PATRIC" id="fig|55758.3.peg.634"/>
<dbReference type="AlphaFoldDB" id="A0A166DWI5"/>
<reference evidence="2 3" key="1">
    <citation type="submission" date="2016-04" db="EMBL/GenBank/DDBJ databases">
        <title>Genome sequence of Methanobrevibacter filiformis DSM 11501.</title>
        <authorList>
            <person name="Poehlein A."/>
            <person name="Seedorf H."/>
            <person name="Daniel R."/>
        </authorList>
    </citation>
    <scope>NUCLEOTIDE SEQUENCE [LARGE SCALE GENOMIC DNA]</scope>
    <source>
        <strain evidence="2 3">DSM 11501</strain>
    </source>
</reference>
<sequence>MKVKNRGCINIKIKNIDENINLLNDFLFAKIFGEKGSEKYALYLINTLSKKEFKHVKFEPNQIQGTIKNKKKSILDVYVTTDDGTLINIESQINKQEDFHKRSHYYASKALSLELGTSESYLKVPLVMTINLLAFKFQAIEKYHTTYIHCEKEERHHELDDLEEMHFFELKKFRKLLKNNKIDFNNPEHRLMLFLDEQTPQKIIEKVIKMDSVLNEVYDRIEHSMQDRNSYFKYLSAEKIIRDEKAKLDYATKKGIEKGEQIGEQRGIEKGEQIGEQRGIEKGRIEGKEEGELENSKKIAFRLKNNGMTLEEISKITDLSIEQIEEL</sequence>
<dbReference type="PANTHER" id="PTHR41317">
    <property type="entry name" value="PD-(D_E)XK NUCLEASE FAMILY TRANSPOSASE"/>
    <property type="match status" value="1"/>
</dbReference>
<feature type="region of interest" description="Disordered" evidence="1">
    <location>
        <begin position="271"/>
        <end position="291"/>
    </location>
</feature>
<organism evidence="2 3">
    <name type="scientific">Methanobrevibacter filiformis</name>
    <dbReference type="NCBI Taxonomy" id="55758"/>
    <lineage>
        <taxon>Archaea</taxon>
        <taxon>Methanobacteriati</taxon>
        <taxon>Methanobacteriota</taxon>
        <taxon>Methanomada group</taxon>
        <taxon>Methanobacteria</taxon>
        <taxon>Methanobacteriales</taxon>
        <taxon>Methanobacteriaceae</taxon>
        <taxon>Methanobrevibacter</taxon>
    </lineage>
</organism>
<dbReference type="InterPro" id="IPR010106">
    <property type="entry name" value="RpnA"/>
</dbReference>
<dbReference type="PANTHER" id="PTHR41317:SF1">
    <property type="entry name" value="PD-(D_E)XK NUCLEASE FAMILY TRANSPOSASE"/>
    <property type="match status" value="1"/>
</dbReference>
<dbReference type="NCBIfam" id="TIGR01784">
    <property type="entry name" value="T_den_put_tspse"/>
    <property type="match status" value="1"/>
</dbReference>
<evidence type="ECO:0000313" key="2">
    <source>
        <dbReference type="EMBL" id="KZX16024.1"/>
    </source>
</evidence>
<evidence type="ECO:0000256" key="1">
    <source>
        <dbReference type="SAM" id="MobiDB-lite"/>
    </source>
</evidence>
<protein>
    <submittedName>
        <fullName evidence="2">PD-(D/E)XK nuclease family transposase</fullName>
    </submittedName>
</protein>
<keyword evidence="3" id="KW-1185">Reference proteome</keyword>
<dbReference type="Proteomes" id="UP000077066">
    <property type="component" value="Unassembled WGS sequence"/>
</dbReference>
<name>A0A166DWI5_9EURY</name>
<accession>A0A166DWI5</accession>
<comment type="caution">
    <text evidence="2">The sequence shown here is derived from an EMBL/GenBank/DDBJ whole genome shotgun (WGS) entry which is preliminary data.</text>
</comment>
<proteinExistence type="predicted"/>
<gene>
    <name evidence="2" type="ORF">MBFIL_05670</name>
</gene>
<dbReference type="EMBL" id="LWMT01000080">
    <property type="protein sequence ID" value="KZX16024.1"/>
    <property type="molecule type" value="Genomic_DNA"/>
</dbReference>
<dbReference type="Pfam" id="PF12784">
    <property type="entry name" value="PDDEXK_2"/>
    <property type="match status" value="1"/>
</dbReference>
<dbReference type="RefSeq" id="WP_066971313.1">
    <property type="nucleotide sequence ID" value="NZ_LWMT01000080.1"/>
</dbReference>
<evidence type="ECO:0000313" key="3">
    <source>
        <dbReference type="Proteomes" id="UP000077066"/>
    </source>
</evidence>